<dbReference type="GO" id="GO:0005886">
    <property type="term" value="C:plasma membrane"/>
    <property type="evidence" value="ECO:0007669"/>
    <property type="project" value="UniProtKB-SubCell"/>
</dbReference>
<protein>
    <recommendedName>
        <fullName evidence="9">TRAP transporter small permease protein</fullName>
    </recommendedName>
</protein>
<keyword evidence="7 9" id="KW-0472">Membrane</keyword>
<dbReference type="GO" id="GO:0022857">
    <property type="term" value="F:transmembrane transporter activity"/>
    <property type="evidence" value="ECO:0007669"/>
    <property type="project" value="UniProtKB-UniRule"/>
</dbReference>
<dbReference type="InterPro" id="IPR055348">
    <property type="entry name" value="DctQ"/>
</dbReference>
<dbReference type="PANTHER" id="PTHR35011">
    <property type="entry name" value="2,3-DIKETO-L-GULONATE TRAP TRANSPORTER SMALL PERMEASE PROTEIN YIAM"/>
    <property type="match status" value="1"/>
</dbReference>
<comment type="similarity">
    <text evidence="8 9">Belongs to the TRAP transporter small permease family.</text>
</comment>
<keyword evidence="3" id="KW-1003">Cell membrane</keyword>
<keyword evidence="6 9" id="KW-1133">Transmembrane helix</keyword>
<comment type="caution">
    <text evidence="11">The sequence shown here is derived from an EMBL/GenBank/DDBJ whole genome shotgun (WGS) entry which is preliminary data.</text>
</comment>
<name>A0A317F534_9PROT</name>
<dbReference type="EMBL" id="QGNA01000009">
    <property type="protein sequence ID" value="PWS33975.1"/>
    <property type="molecule type" value="Genomic_DNA"/>
</dbReference>
<evidence type="ECO:0000259" key="10">
    <source>
        <dbReference type="Pfam" id="PF04290"/>
    </source>
</evidence>
<feature type="transmembrane region" description="Helical" evidence="9">
    <location>
        <begin position="87"/>
        <end position="109"/>
    </location>
</feature>
<dbReference type="RefSeq" id="WP_109873636.1">
    <property type="nucleotide sequence ID" value="NZ_QGNA01000009.1"/>
</dbReference>
<organism evidence="11 12">
    <name type="scientific">Falsiroseomonas bella</name>
    <dbReference type="NCBI Taxonomy" id="2184016"/>
    <lineage>
        <taxon>Bacteria</taxon>
        <taxon>Pseudomonadati</taxon>
        <taxon>Pseudomonadota</taxon>
        <taxon>Alphaproteobacteria</taxon>
        <taxon>Acetobacterales</taxon>
        <taxon>Roseomonadaceae</taxon>
        <taxon>Falsiroseomonas</taxon>
    </lineage>
</organism>
<keyword evidence="5 9" id="KW-0812">Transmembrane</keyword>
<evidence type="ECO:0000313" key="12">
    <source>
        <dbReference type="Proteomes" id="UP000245765"/>
    </source>
</evidence>
<keyword evidence="2 9" id="KW-0813">Transport</keyword>
<dbReference type="InterPro" id="IPR007387">
    <property type="entry name" value="TRAP_DctQ"/>
</dbReference>
<evidence type="ECO:0000313" key="11">
    <source>
        <dbReference type="EMBL" id="PWS33975.1"/>
    </source>
</evidence>
<feature type="transmembrane region" description="Helical" evidence="9">
    <location>
        <begin position="12"/>
        <end position="36"/>
    </location>
</feature>
<comment type="function">
    <text evidence="9">Part of the tripartite ATP-independent periplasmic (TRAP) transport system.</text>
</comment>
<feature type="transmembrane region" description="Helical" evidence="9">
    <location>
        <begin position="48"/>
        <end position="66"/>
    </location>
</feature>
<reference evidence="12" key="1">
    <citation type="submission" date="2018-05" db="EMBL/GenBank/DDBJ databases">
        <authorList>
            <person name="Du Z."/>
            <person name="Wang X."/>
        </authorList>
    </citation>
    <scope>NUCLEOTIDE SEQUENCE [LARGE SCALE GENOMIC DNA]</scope>
    <source>
        <strain evidence="12">CQN31</strain>
    </source>
</reference>
<evidence type="ECO:0000256" key="8">
    <source>
        <dbReference type="ARBA" id="ARBA00038436"/>
    </source>
</evidence>
<dbReference type="PANTHER" id="PTHR35011:SF10">
    <property type="entry name" value="TRAP TRANSPORTER SMALL PERMEASE PROTEIN"/>
    <property type="match status" value="1"/>
</dbReference>
<dbReference type="OrthoDB" id="9797534at2"/>
<keyword evidence="12" id="KW-1185">Reference proteome</keyword>
<gene>
    <name evidence="11" type="ORF">DFH01_26930</name>
</gene>
<evidence type="ECO:0000256" key="1">
    <source>
        <dbReference type="ARBA" id="ARBA00004429"/>
    </source>
</evidence>
<dbReference type="AlphaFoldDB" id="A0A317F534"/>
<proteinExistence type="inferred from homology"/>
<comment type="subunit">
    <text evidence="9">The complex comprises the extracytoplasmic solute receptor protein and the two transmembrane proteins.</text>
</comment>
<sequence length="179" mass="18690">MAVLRRGLDLLYLLGGIAGGVSLAAIGAIIAAQVIGRQFGLVFNGADDLTAFAVAGSALLPLAYAFRHGAHIRVDLIIGHVKGGVRFAMEAVALALSAALAAFLAYAMADLAYDSWQFEDVAQGTVPWLLWYPQAISAAGCALFAVALFDDLAVHLAGGRPSYRKAAETSAVQRAMEEL</sequence>
<keyword evidence="4 9" id="KW-0997">Cell inner membrane</keyword>
<evidence type="ECO:0000256" key="9">
    <source>
        <dbReference type="RuleBase" id="RU369079"/>
    </source>
</evidence>
<dbReference type="Pfam" id="PF04290">
    <property type="entry name" value="DctQ"/>
    <property type="match status" value="1"/>
</dbReference>
<evidence type="ECO:0000256" key="7">
    <source>
        <dbReference type="ARBA" id="ARBA00023136"/>
    </source>
</evidence>
<evidence type="ECO:0000256" key="2">
    <source>
        <dbReference type="ARBA" id="ARBA00022448"/>
    </source>
</evidence>
<evidence type="ECO:0000256" key="5">
    <source>
        <dbReference type="ARBA" id="ARBA00022692"/>
    </source>
</evidence>
<dbReference type="Proteomes" id="UP000245765">
    <property type="component" value="Unassembled WGS sequence"/>
</dbReference>
<feature type="transmembrane region" description="Helical" evidence="9">
    <location>
        <begin position="129"/>
        <end position="149"/>
    </location>
</feature>
<comment type="subcellular location">
    <subcellularLocation>
        <location evidence="1 9">Cell inner membrane</location>
        <topology evidence="1 9">Multi-pass membrane protein</topology>
    </subcellularLocation>
</comment>
<evidence type="ECO:0000256" key="6">
    <source>
        <dbReference type="ARBA" id="ARBA00022989"/>
    </source>
</evidence>
<feature type="domain" description="Tripartite ATP-independent periplasmic transporters DctQ component" evidence="10">
    <location>
        <begin position="28"/>
        <end position="153"/>
    </location>
</feature>
<evidence type="ECO:0000256" key="4">
    <source>
        <dbReference type="ARBA" id="ARBA00022519"/>
    </source>
</evidence>
<accession>A0A317F534</accession>
<dbReference type="GO" id="GO:0015740">
    <property type="term" value="P:C4-dicarboxylate transport"/>
    <property type="evidence" value="ECO:0007669"/>
    <property type="project" value="TreeGrafter"/>
</dbReference>
<evidence type="ECO:0000256" key="3">
    <source>
        <dbReference type="ARBA" id="ARBA00022475"/>
    </source>
</evidence>